<evidence type="ECO:0000256" key="1">
    <source>
        <dbReference type="SAM" id="MobiDB-lite"/>
    </source>
</evidence>
<proteinExistence type="predicted"/>
<sequence>MHTSQVSRPVLLPWLVLLCLSASSSVSEEAAENIASDEKDLPQRCAADDEACWEVNTTQEDIQASETEQRPLARTPPFNQEEDYLPYDPSQTDRGTGQTDPRHGQGGHNNRHRIRKLREFASGANEVSDMLIEIARGSHRGGGGGGADYMDYLNLRQRLQALEDYVYRRQYDQPQFDLRQSGRRFYGTAALHSFPMKLGQRQGAAGRLPCSSPQRSLIPLGQGLGGSARMANASPNMPLIPSLRGAQTHRPPPFRLRARGRKTTRAITRVSLDRRRACFVRGADWKSPSGLEPSFTPSRPPQPPPPVPPGPRATVAGHILPLISIVPLQQKDHTTPYSIDGFP</sequence>
<feature type="chain" id="PRO_5043983339" evidence="2">
    <location>
        <begin position="28"/>
        <end position="343"/>
    </location>
</feature>
<feature type="signal peptide" evidence="2">
    <location>
        <begin position="1"/>
        <end position="27"/>
    </location>
</feature>
<dbReference type="AlphaFoldDB" id="A0A7R8ZKD5"/>
<feature type="region of interest" description="Disordered" evidence="1">
    <location>
        <begin position="288"/>
        <end position="315"/>
    </location>
</feature>
<organism evidence="3">
    <name type="scientific">Cyprideis torosa</name>
    <dbReference type="NCBI Taxonomy" id="163714"/>
    <lineage>
        <taxon>Eukaryota</taxon>
        <taxon>Metazoa</taxon>
        <taxon>Ecdysozoa</taxon>
        <taxon>Arthropoda</taxon>
        <taxon>Crustacea</taxon>
        <taxon>Oligostraca</taxon>
        <taxon>Ostracoda</taxon>
        <taxon>Podocopa</taxon>
        <taxon>Podocopida</taxon>
        <taxon>Cytherocopina</taxon>
        <taxon>Cytheroidea</taxon>
        <taxon>Cytherideidae</taxon>
        <taxon>Cyprideis</taxon>
    </lineage>
</organism>
<feature type="compositionally biased region" description="Pro residues" evidence="1">
    <location>
        <begin position="298"/>
        <end position="311"/>
    </location>
</feature>
<keyword evidence="2" id="KW-0732">Signal</keyword>
<dbReference type="EMBL" id="OB661279">
    <property type="protein sequence ID" value="CAD7227838.1"/>
    <property type="molecule type" value="Genomic_DNA"/>
</dbReference>
<name>A0A7R8ZKD5_9CRUS</name>
<feature type="region of interest" description="Disordered" evidence="1">
    <location>
        <begin position="60"/>
        <end position="111"/>
    </location>
</feature>
<feature type="compositionally biased region" description="Polar residues" evidence="1">
    <location>
        <begin position="89"/>
        <end position="99"/>
    </location>
</feature>
<reference evidence="3" key="1">
    <citation type="submission" date="2020-11" db="EMBL/GenBank/DDBJ databases">
        <authorList>
            <person name="Tran Van P."/>
        </authorList>
    </citation>
    <scope>NUCLEOTIDE SEQUENCE</scope>
</reference>
<accession>A0A7R8ZKD5</accession>
<protein>
    <submittedName>
        <fullName evidence="3">Uncharacterized protein</fullName>
    </submittedName>
</protein>
<gene>
    <name evidence="3" type="ORF">CTOB1V02_LOCUS5733</name>
</gene>
<evidence type="ECO:0000256" key="2">
    <source>
        <dbReference type="SAM" id="SignalP"/>
    </source>
</evidence>
<evidence type="ECO:0000313" key="3">
    <source>
        <dbReference type="EMBL" id="CAD7227838.1"/>
    </source>
</evidence>